<proteinExistence type="predicted"/>
<name>D1Z052_METPS</name>
<dbReference type="EMBL" id="AP011532">
    <property type="protein sequence ID" value="BAI62074.1"/>
    <property type="molecule type" value="Genomic_DNA"/>
</dbReference>
<dbReference type="InterPro" id="IPR032710">
    <property type="entry name" value="NTF2-like_dom_sf"/>
</dbReference>
<dbReference type="eggNOG" id="arCOG06513">
    <property type="taxonomic scope" value="Archaea"/>
</dbReference>
<accession>D1Z052</accession>
<evidence type="ECO:0008006" key="3">
    <source>
        <dbReference type="Google" id="ProtNLM"/>
    </source>
</evidence>
<keyword evidence="2" id="KW-1185">Reference proteome</keyword>
<dbReference type="AlphaFoldDB" id="D1Z052"/>
<dbReference type="Pfam" id="PF07366">
    <property type="entry name" value="SnoaL"/>
    <property type="match status" value="1"/>
</dbReference>
<dbReference type="KEGG" id="mpd:MCP_2002"/>
<reference evidence="1 2" key="1">
    <citation type="journal article" date="2007" name="Appl. Environ. Microbiol.">
        <title>Isolation of key methanogens for global methane emission from rice paddy fields: a novel isolate affiliated with the clone cluster rice cluster I.</title>
        <authorList>
            <person name="Sakai S."/>
            <person name="Imachi H."/>
            <person name="Sekiguchi Y."/>
            <person name="Ohashi A."/>
            <person name="Harada H."/>
            <person name="Kamagata Y."/>
        </authorList>
    </citation>
    <scope>NUCLEOTIDE SEQUENCE [LARGE SCALE GENOMIC DNA]</scope>
    <source>
        <strain evidence="2">DSM 17711 / JCM 13418 / NBRC 101707 / SANAE</strain>
    </source>
</reference>
<protein>
    <recommendedName>
        <fullName evidence="3">SnoaL-like domain-containing protein</fullName>
    </recommendedName>
</protein>
<dbReference type="InParanoid" id="D1Z052"/>
<evidence type="ECO:0000313" key="1">
    <source>
        <dbReference type="EMBL" id="BAI62074.1"/>
    </source>
</evidence>
<reference evidence="2" key="3">
    <citation type="journal article" date="2011" name="PLoS ONE">
        <title>Genome sequence of a mesophilic hydrogenotrophic methanogen Methanocella paludicola, the first cultivated representative of the order Methanocellales.</title>
        <authorList>
            <person name="Sakai S."/>
            <person name="Takaki Y."/>
            <person name="Shimamura S."/>
            <person name="Sekine M."/>
            <person name="Tajima T."/>
            <person name="Kosugi H."/>
            <person name="Ichikawa N."/>
            <person name="Tasumi E."/>
            <person name="Hiraki A.T."/>
            <person name="Shimizu A."/>
            <person name="Kato Y."/>
            <person name="Nishiko R."/>
            <person name="Mori K."/>
            <person name="Fujita N."/>
            <person name="Imachi H."/>
            <person name="Takai K."/>
        </authorList>
    </citation>
    <scope>NUCLEOTIDE SEQUENCE [LARGE SCALE GENOMIC DNA]</scope>
    <source>
        <strain evidence="2">DSM 17711 / JCM 13418 / NBRC 101707 / SANAE</strain>
    </source>
</reference>
<gene>
    <name evidence="1" type="ordered locus">MCP_2002</name>
</gene>
<sequence length="162" mass="18655">MSVESENKALVRRFYEDYYNNSRLDAIDDMFDPSYVHYTPEVSEGKMSYEEYREHILTLSRAFPHMRVAIEDQIAEKDRVVTRLTMYGIMEGDLPGIPAKGQEVKVDVITIMAVREGKIVEGWEQYDSLGMSIQLGVAQIVSTLKKGPQEKGYFPGWEDYNI</sequence>
<evidence type="ECO:0000313" key="2">
    <source>
        <dbReference type="Proteomes" id="UP000001882"/>
    </source>
</evidence>
<dbReference type="GO" id="GO:0030638">
    <property type="term" value="P:polyketide metabolic process"/>
    <property type="evidence" value="ECO:0007669"/>
    <property type="project" value="InterPro"/>
</dbReference>
<dbReference type="Gene3D" id="3.10.450.50">
    <property type="match status" value="1"/>
</dbReference>
<organism evidence="1 2">
    <name type="scientific">Methanocella paludicola (strain DSM 17711 / JCM 13418 / NBRC 101707 / SANAE)</name>
    <dbReference type="NCBI Taxonomy" id="304371"/>
    <lineage>
        <taxon>Archaea</taxon>
        <taxon>Methanobacteriati</taxon>
        <taxon>Methanobacteriota</taxon>
        <taxon>Stenosarchaea group</taxon>
        <taxon>Methanomicrobia</taxon>
        <taxon>Methanocellales</taxon>
        <taxon>Methanocellaceae</taxon>
        <taxon>Methanocella</taxon>
    </lineage>
</organism>
<dbReference type="PANTHER" id="PTHR38436">
    <property type="entry name" value="POLYKETIDE CYCLASE SNOAL-LIKE DOMAIN"/>
    <property type="match status" value="1"/>
</dbReference>
<dbReference type="SUPFAM" id="SSF54427">
    <property type="entry name" value="NTF2-like"/>
    <property type="match status" value="1"/>
</dbReference>
<dbReference type="PANTHER" id="PTHR38436:SF1">
    <property type="entry name" value="ESTER CYCLASE"/>
    <property type="match status" value="1"/>
</dbReference>
<dbReference type="InterPro" id="IPR009959">
    <property type="entry name" value="Cyclase_SnoaL-like"/>
</dbReference>
<dbReference type="Proteomes" id="UP000001882">
    <property type="component" value="Chromosome"/>
</dbReference>
<reference evidence="1 2" key="2">
    <citation type="journal article" date="2008" name="Int. J. Syst. Evol. Microbiol.">
        <title>Methanocella paludicola gen. nov., sp. nov., a methane-producing archaeon, the first isolate of the lineage 'Rice Cluster I', and proposal of the new archaeal order Methanocellales ord. nov.</title>
        <authorList>
            <person name="Sakai S."/>
            <person name="Imachi H."/>
            <person name="Hanada S."/>
            <person name="Ohashi A."/>
            <person name="Harada H."/>
            <person name="Kamagata Y."/>
        </authorList>
    </citation>
    <scope>NUCLEOTIDE SEQUENCE [LARGE SCALE GENOMIC DNA]</scope>
    <source>
        <strain evidence="2">DSM 17711 / JCM 13418 / NBRC 101707 / SANAE</strain>
    </source>
</reference>